<dbReference type="RefSeq" id="WP_088988266.1">
    <property type="nucleotide sequence ID" value="NZ_LT607409.1"/>
</dbReference>
<dbReference type="SUPFAM" id="SSF140453">
    <property type="entry name" value="EsxAB dimer-like"/>
    <property type="match status" value="1"/>
</dbReference>
<proteinExistence type="predicted"/>
<name>A0A1C4WSM5_9ACTN</name>
<evidence type="ECO:0000313" key="2">
    <source>
        <dbReference type="Proteomes" id="UP000198224"/>
    </source>
</evidence>
<gene>
    <name evidence="1" type="ORF">GA0070612_2787</name>
</gene>
<reference evidence="2" key="1">
    <citation type="submission" date="2016-06" db="EMBL/GenBank/DDBJ databases">
        <authorList>
            <person name="Varghese N."/>
            <person name="Submissions Spin"/>
        </authorList>
    </citation>
    <scope>NUCLEOTIDE SEQUENCE [LARGE SCALE GENOMIC DNA]</scope>
    <source>
        <strain evidence="2">DSM 45160</strain>
    </source>
</reference>
<protein>
    <recommendedName>
        <fullName evidence="3">Excreted virulence factor EspC, type VII ESX diderm</fullName>
    </recommendedName>
</protein>
<dbReference type="Gene3D" id="1.10.287.1060">
    <property type="entry name" value="ESAT-6-like"/>
    <property type="match status" value="1"/>
</dbReference>
<evidence type="ECO:0008006" key="3">
    <source>
        <dbReference type="Google" id="ProtNLM"/>
    </source>
</evidence>
<organism evidence="1 2">
    <name type="scientific">Micromonospora chokoriensis</name>
    <dbReference type="NCBI Taxonomy" id="356851"/>
    <lineage>
        <taxon>Bacteria</taxon>
        <taxon>Bacillati</taxon>
        <taxon>Actinomycetota</taxon>
        <taxon>Actinomycetes</taxon>
        <taxon>Micromonosporales</taxon>
        <taxon>Micromonosporaceae</taxon>
        <taxon>Micromonospora</taxon>
    </lineage>
</organism>
<accession>A0A1C4WSM5</accession>
<dbReference type="EMBL" id="LT607409">
    <property type="protein sequence ID" value="SCE99159.1"/>
    <property type="molecule type" value="Genomic_DNA"/>
</dbReference>
<sequence length="367" mass="38553">MSFTVEPFALANYARQLDRASGDSCAITGYIGTHNKDATGGELIAIAADGHRHAVTVISDTMRRLTTLLDASGPELVAASMYYRLNDLATAASLDRTLPGAAPCQPPTPLEQELTTLVCLPPPFIDIRDVTASLIPPPEPANPPNALGWMDNISPTSWAMQGFDVVFGFDPISWLQERLFGNWEALATMQPVLTNVGSALHDLALNTQTGAATLRQTWQGQAGDAAYSYFTQLSSATASLRGPLNDIGNEYKAMADSIWSISEAIGGIIKGLIDAAIIAGIAAAAGTATSATGVGAIVGYGVAAAEVAYMLKLWSQATQLYQHASAAVLAFRSALTHRLSDLENVKLPTLPGSSGYDHPLASPGIIQ</sequence>
<keyword evidence="2" id="KW-1185">Reference proteome</keyword>
<evidence type="ECO:0000313" key="1">
    <source>
        <dbReference type="EMBL" id="SCE99159.1"/>
    </source>
</evidence>
<dbReference type="Proteomes" id="UP000198224">
    <property type="component" value="Chromosome I"/>
</dbReference>
<dbReference type="AlphaFoldDB" id="A0A1C4WSM5"/>
<dbReference type="InterPro" id="IPR036689">
    <property type="entry name" value="ESAT-6-like_sf"/>
</dbReference>